<dbReference type="NCBIfam" id="NF010624">
    <property type="entry name" value="PRK14017.1"/>
    <property type="match status" value="1"/>
</dbReference>
<dbReference type="SFLD" id="SFLDG00179">
    <property type="entry name" value="mandelate_racemase"/>
    <property type="match status" value="1"/>
</dbReference>
<dbReference type="Pfam" id="PF02746">
    <property type="entry name" value="MR_MLE_N"/>
    <property type="match status" value="1"/>
</dbReference>
<dbReference type="InterPro" id="IPR029017">
    <property type="entry name" value="Enolase-like_N"/>
</dbReference>
<dbReference type="EC" id="4.2.1.6" evidence="3"/>
<dbReference type="InterPro" id="IPR013342">
    <property type="entry name" value="Mandelate_racemase_C"/>
</dbReference>
<dbReference type="SUPFAM" id="SSF51604">
    <property type="entry name" value="Enolase C-terminal domain-like"/>
    <property type="match status" value="1"/>
</dbReference>
<dbReference type="Gene3D" id="3.30.390.10">
    <property type="entry name" value="Enolase-like, N-terminal domain"/>
    <property type="match status" value="1"/>
</dbReference>
<evidence type="ECO:0000313" key="3">
    <source>
        <dbReference type="EMBL" id="MXY92983.1"/>
    </source>
</evidence>
<accession>A0A6B0YPZ9</accession>
<dbReference type="InterPro" id="IPR018110">
    <property type="entry name" value="Mandel_Rmase/mucon_lact_enz_CS"/>
</dbReference>
<dbReference type="PANTHER" id="PTHR48080">
    <property type="entry name" value="D-GALACTONATE DEHYDRATASE-RELATED"/>
    <property type="match status" value="1"/>
</dbReference>
<dbReference type="AlphaFoldDB" id="A0A6B0YPZ9"/>
<dbReference type="InterPro" id="IPR013341">
    <property type="entry name" value="Mandelate_racemase_N_dom"/>
</dbReference>
<dbReference type="PROSITE" id="PS00908">
    <property type="entry name" value="MR_MLE_1"/>
    <property type="match status" value="1"/>
</dbReference>
<dbReference type="EMBL" id="VXRG01000052">
    <property type="protein sequence ID" value="MXY92983.1"/>
    <property type="molecule type" value="Genomic_DNA"/>
</dbReference>
<evidence type="ECO:0000259" key="2">
    <source>
        <dbReference type="SMART" id="SM00922"/>
    </source>
</evidence>
<protein>
    <submittedName>
        <fullName evidence="3">Galactonate dehydratase</fullName>
        <ecNumber evidence="3">4.2.1.6</ecNumber>
    </submittedName>
</protein>
<dbReference type="InterPro" id="IPR029065">
    <property type="entry name" value="Enolase_C-like"/>
</dbReference>
<dbReference type="InterPro" id="IPR034593">
    <property type="entry name" value="DgoD-like"/>
</dbReference>
<dbReference type="PANTHER" id="PTHR48080:SF2">
    <property type="entry name" value="D-GALACTONATE DEHYDRATASE"/>
    <property type="match status" value="1"/>
</dbReference>
<dbReference type="SUPFAM" id="SSF54826">
    <property type="entry name" value="Enolase N-terminal domain-like"/>
    <property type="match status" value="1"/>
</dbReference>
<dbReference type="PROSITE" id="PS00909">
    <property type="entry name" value="MR_MLE_2"/>
    <property type="match status" value="1"/>
</dbReference>
<organism evidence="3">
    <name type="scientific">Caldilineaceae bacterium SB0664_bin_27</name>
    <dbReference type="NCBI Taxonomy" id="2605260"/>
    <lineage>
        <taxon>Bacteria</taxon>
        <taxon>Bacillati</taxon>
        <taxon>Chloroflexota</taxon>
        <taxon>Caldilineae</taxon>
        <taxon>Caldilineales</taxon>
        <taxon>Caldilineaceae</taxon>
    </lineage>
</organism>
<dbReference type="Pfam" id="PF13378">
    <property type="entry name" value="MR_MLE_C"/>
    <property type="match status" value="1"/>
</dbReference>
<comment type="caution">
    <text evidence="3">The sequence shown here is derived from an EMBL/GenBank/DDBJ whole genome shotgun (WGS) entry which is preliminary data.</text>
</comment>
<dbReference type="Gene3D" id="3.20.20.120">
    <property type="entry name" value="Enolase-like C-terminal domain"/>
    <property type="match status" value="1"/>
</dbReference>
<sequence length="388" mass="42424">MKITAIKPIFAQGERRTFVFVKIETDQPGLVGWGEATVEGKPRAVAGCVQDMEPMIQGFNPVEVEHCWQVLYRGGFWRQGIIGLSALSGIDQALWDIKGKEAGKPIYELLGGKVRDRVRMYTHFGGDTPEAMAESALSKAAKGWDAVKTVPVPITNILDGPRILDGAEAGLKAVREAVGNDVDILLDMHGRVTPQMAIRYAHRFEPYYPFFMEEPVQAENPAAMAQVARATNIPIATGERLFTRWGFREILETGAASLLQPDACHAGGISEIRRIAALAEVYYAGLAPHNPYGPVSTAACVHVDFTTPNFVIQEMVDPDDMPLSMTEFVVEPLTVVEGHILPPEKPGLGVEVDEAACARHAPDFNSEEVRNSYQSYLARHRDGGVADS</sequence>
<dbReference type="GO" id="GO:0009063">
    <property type="term" value="P:amino acid catabolic process"/>
    <property type="evidence" value="ECO:0007669"/>
    <property type="project" value="InterPro"/>
</dbReference>
<dbReference type="SMART" id="SM00922">
    <property type="entry name" value="MR_MLE"/>
    <property type="match status" value="1"/>
</dbReference>
<name>A0A6B0YPZ9_9CHLR</name>
<proteinExistence type="predicted"/>
<keyword evidence="1 3" id="KW-0456">Lyase</keyword>
<dbReference type="InterPro" id="IPR036849">
    <property type="entry name" value="Enolase-like_C_sf"/>
</dbReference>
<evidence type="ECO:0000256" key="1">
    <source>
        <dbReference type="ARBA" id="ARBA00023239"/>
    </source>
</evidence>
<gene>
    <name evidence="3" type="primary">dgoD</name>
    <name evidence="3" type="ORF">F4Y42_05980</name>
</gene>
<dbReference type="SFLD" id="SFLDS00001">
    <property type="entry name" value="Enolase"/>
    <property type="match status" value="1"/>
</dbReference>
<reference evidence="3" key="1">
    <citation type="submission" date="2019-09" db="EMBL/GenBank/DDBJ databases">
        <title>Characterisation of the sponge microbiome using genome-centric metagenomics.</title>
        <authorList>
            <person name="Engelberts J.P."/>
            <person name="Robbins S.J."/>
            <person name="De Goeij J.M."/>
            <person name="Aranda M."/>
            <person name="Bell S.C."/>
            <person name="Webster N.S."/>
        </authorList>
    </citation>
    <scope>NUCLEOTIDE SEQUENCE</scope>
    <source>
        <strain evidence="3">SB0664_bin_27</strain>
    </source>
</reference>
<dbReference type="GO" id="GO:0008869">
    <property type="term" value="F:galactonate dehydratase activity"/>
    <property type="evidence" value="ECO:0007669"/>
    <property type="project" value="UniProtKB-EC"/>
</dbReference>
<feature type="domain" description="Mandelate racemase/muconate lactonizing enzyme C-terminal" evidence="2">
    <location>
        <begin position="129"/>
        <end position="234"/>
    </location>
</feature>